<dbReference type="Gene3D" id="3.40.50.300">
    <property type="entry name" value="P-loop containing nucleotide triphosphate hydrolases"/>
    <property type="match status" value="1"/>
</dbReference>
<dbReference type="InterPro" id="IPR027417">
    <property type="entry name" value="P-loop_NTPase"/>
</dbReference>
<evidence type="ECO:0000313" key="1">
    <source>
        <dbReference type="EMBL" id="NMC62620.1"/>
    </source>
</evidence>
<comment type="caution">
    <text evidence="1">The sequence shown here is derived from an EMBL/GenBank/DDBJ whole genome shotgun (WGS) entry which is preliminary data.</text>
</comment>
<proteinExistence type="predicted"/>
<evidence type="ECO:0008006" key="3">
    <source>
        <dbReference type="Google" id="ProtNLM"/>
    </source>
</evidence>
<protein>
    <recommendedName>
        <fullName evidence="3">Cell division ATP-binding protein FtsE</fullName>
    </recommendedName>
</protein>
<accession>A0A7X9IJG7</accession>
<evidence type="ECO:0000313" key="2">
    <source>
        <dbReference type="Proteomes" id="UP000524246"/>
    </source>
</evidence>
<sequence length="57" mass="6212">HMTKVVFELLLEANKAGVTVVVASHNLAIIEELGMRTIVLDRGQVIGDFEGAKDFES</sequence>
<dbReference type="EMBL" id="JAAZON010000234">
    <property type="protein sequence ID" value="NMC62620.1"/>
    <property type="molecule type" value="Genomic_DNA"/>
</dbReference>
<dbReference type="Proteomes" id="UP000524246">
    <property type="component" value="Unassembled WGS sequence"/>
</dbReference>
<gene>
    <name evidence="1" type="ORF">GYA55_05560</name>
</gene>
<feature type="non-terminal residue" evidence="1">
    <location>
        <position position="1"/>
    </location>
</feature>
<dbReference type="AlphaFoldDB" id="A0A7X9IJG7"/>
<name>A0A7X9IJG7_9DELT</name>
<reference evidence="1 2" key="1">
    <citation type="journal article" date="2020" name="Biotechnol. Biofuels">
        <title>New insights from the biogas microbiome by comprehensive genome-resolved metagenomics of nearly 1600 species originating from multiple anaerobic digesters.</title>
        <authorList>
            <person name="Campanaro S."/>
            <person name="Treu L."/>
            <person name="Rodriguez-R L.M."/>
            <person name="Kovalovszki A."/>
            <person name="Ziels R.M."/>
            <person name="Maus I."/>
            <person name="Zhu X."/>
            <person name="Kougias P.G."/>
            <person name="Basile A."/>
            <person name="Luo G."/>
            <person name="Schluter A."/>
            <person name="Konstantinidis K.T."/>
            <person name="Angelidaki I."/>
        </authorList>
    </citation>
    <scope>NUCLEOTIDE SEQUENCE [LARGE SCALE GENOMIC DNA]</scope>
    <source>
        <strain evidence="1">AS27yjCOA_65</strain>
    </source>
</reference>
<organism evidence="1 2">
    <name type="scientific">SAR324 cluster bacterium</name>
    <dbReference type="NCBI Taxonomy" id="2024889"/>
    <lineage>
        <taxon>Bacteria</taxon>
        <taxon>Deltaproteobacteria</taxon>
        <taxon>SAR324 cluster</taxon>
    </lineage>
</organism>
<dbReference type="SUPFAM" id="SSF52540">
    <property type="entry name" value="P-loop containing nucleoside triphosphate hydrolases"/>
    <property type="match status" value="1"/>
</dbReference>